<dbReference type="PANTHER" id="PTHR48182:SF2">
    <property type="entry name" value="PROTEIN SERAC1"/>
    <property type="match status" value="1"/>
</dbReference>
<keyword evidence="4" id="KW-0256">Endoplasmic reticulum</keyword>
<dbReference type="PANTHER" id="PTHR48182">
    <property type="entry name" value="PROTEIN SERAC1"/>
    <property type="match status" value="1"/>
</dbReference>
<name>A0A2V1DL35_9PLEO</name>
<evidence type="ECO:0000256" key="1">
    <source>
        <dbReference type="ARBA" id="ARBA00004173"/>
    </source>
</evidence>
<evidence type="ECO:0000256" key="4">
    <source>
        <dbReference type="ARBA" id="ARBA00022824"/>
    </source>
</evidence>
<dbReference type="STRING" id="97972.A0A2V1DL35"/>
<keyword evidence="8" id="KW-1185">Reference proteome</keyword>
<evidence type="ECO:0000256" key="6">
    <source>
        <dbReference type="ARBA" id="ARBA00023136"/>
    </source>
</evidence>
<dbReference type="EMBL" id="KZ805416">
    <property type="protein sequence ID" value="PVH98333.1"/>
    <property type="molecule type" value="Genomic_DNA"/>
</dbReference>
<dbReference type="InterPro" id="IPR052374">
    <property type="entry name" value="SERAC1"/>
</dbReference>
<keyword evidence="6" id="KW-0472">Membrane</keyword>
<protein>
    <recommendedName>
        <fullName evidence="9">DUF676 domain-containing protein</fullName>
    </recommendedName>
</protein>
<evidence type="ECO:0000313" key="8">
    <source>
        <dbReference type="Proteomes" id="UP000244855"/>
    </source>
</evidence>
<dbReference type="GO" id="GO:0005739">
    <property type="term" value="C:mitochondrion"/>
    <property type="evidence" value="ECO:0007669"/>
    <property type="project" value="UniProtKB-SubCell"/>
</dbReference>
<evidence type="ECO:0000256" key="3">
    <source>
        <dbReference type="ARBA" id="ARBA00004370"/>
    </source>
</evidence>
<evidence type="ECO:0008006" key="9">
    <source>
        <dbReference type="Google" id="ProtNLM"/>
    </source>
</evidence>
<dbReference type="Gene3D" id="3.40.50.1820">
    <property type="entry name" value="alpha/beta hydrolase"/>
    <property type="match status" value="1"/>
</dbReference>
<organism evidence="7 8">
    <name type="scientific">Periconia macrospinosa</name>
    <dbReference type="NCBI Taxonomy" id="97972"/>
    <lineage>
        <taxon>Eukaryota</taxon>
        <taxon>Fungi</taxon>
        <taxon>Dikarya</taxon>
        <taxon>Ascomycota</taxon>
        <taxon>Pezizomycotina</taxon>
        <taxon>Dothideomycetes</taxon>
        <taxon>Pleosporomycetidae</taxon>
        <taxon>Pleosporales</taxon>
        <taxon>Massarineae</taxon>
        <taxon>Periconiaceae</taxon>
        <taxon>Periconia</taxon>
    </lineage>
</organism>
<dbReference type="SUPFAM" id="SSF53474">
    <property type="entry name" value="alpha/beta-Hydrolases"/>
    <property type="match status" value="1"/>
</dbReference>
<dbReference type="GO" id="GO:0005783">
    <property type="term" value="C:endoplasmic reticulum"/>
    <property type="evidence" value="ECO:0007669"/>
    <property type="project" value="UniProtKB-SubCell"/>
</dbReference>
<dbReference type="Proteomes" id="UP000244855">
    <property type="component" value="Unassembled WGS sequence"/>
</dbReference>
<evidence type="ECO:0000313" key="7">
    <source>
        <dbReference type="EMBL" id="PVH98333.1"/>
    </source>
</evidence>
<reference evidence="7 8" key="1">
    <citation type="journal article" date="2018" name="Sci. Rep.">
        <title>Comparative genomics provides insights into the lifestyle and reveals functional heterogeneity of dark septate endophytic fungi.</title>
        <authorList>
            <person name="Knapp D.G."/>
            <person name="Nemeth J.B."/>
            <person name="Barry K."/>
            <person name="Hainaut M."/>
            <person name="Henrissat B."/>
            <person name="Johnson J."/>
            <person name="Kuo A."/>
            <person name="Lim J.H.P."/>
            <person name="Lipzen A."/>
            <person name="Nolan M."/>
            <person name="Ohm R.A."/>
            <person name="Tamas L."/>
            <person name="Grigoriev I.V."/>
            <person name="Spatafora J.W."/>
            <person name="Nagy L.G."/>
            <person name="Kovacs G.M."/>
        </authorList>
    </citation>
    <scope>NUCLEOTIDE SEQUENCE [LARGE SCALE GENOMIC DNA]</scope>
    <source>
        <strain evidence="7 8">DSE2036</strain>
    </source>
</reference>
<gene>
    <name evidence="7" type="ORF">DM02DRAFT_531366</name>
</gene>
<evidence type="ECO:0000256" key="5">
    <source>
        <dbReference type="ARBA" id="ARBA00023128"/>
    </source>
</evidence>
<dbReference type="OrthoDB" id="5086500at2759"/>
<proteinExistence type="predicted"/>
<sequence>GHASSSSSSLSSTVFWPEQYLASDIPQARVWTYGYNADVIGALFQANNKNSISQHGQDLSVRLERDIDNTWQEPIAFVVHSLGGIIVKDVLSHNALIFIQAIRRSEKTRERTKLVIFLGTPHRGSAYAGWGEIASNLARLALQDTNKKILEALEVNSEVLDNIHEEFKTIVYKGGVKIHSFQEARGISGMKGLDEKACHSRTL</sequence>
<dbReference type="AlphaFoldDB" id="A0A2V1DL35"/>
<dbReference type="InterPro" id="IPR029058">
    <property type="entry name" value="AB_hydrolase_fold"/>
</dbReference>
<dbReference type="GO" id="GO:0016020">
    <property type="term" value="C:membrane"/>
    <property type="evidence" value="ECO:0007669"/>
    <property type="project" value="UniProtKB-SubCell"/>
</dbReference>
<evidence type="ECO:0000256" key="2">
    <source>
        <dbReference type="ARBA" id="ARBA00004240"/>
    </source>
</evidence>
<comment type="subcellular location">
    <subcellularLocation>
        <location evidence="2">Endoplasmic reticulum</location>
    </subcellularLocation>
    <subcellularLocation>
        <location evidence="3">Membrane</location>
    </subcellularLocation>
    <subcellularLocation>
        <location evidence="1">Mitochondrion</location>
    </subcellularLocation>
</comment>
<accession>A0A2V1DL35</accession>
<keyword evidence="5" id="KW-0496">Mitochondrion</keyword>
<feature type="non-terminal residue" evidence="7">
    <location>
        <position position="1"/>
    </location>
</feature>